<evidence type="ECO:0000259" key="1">
    <source>
        <dbReference type="PROSITE" id="PS51934"/>
    </source>
</evidence>
<accession>A0ABR2DSS2</accession>
<reference evidence="2 3" key="1">
    <citation type="journal article" date="2024" name="G3 (Bethesda)">
        <title>Genome assembly of Hibiscus sabdariffa L. provides insights into metabolisms of medicinal natural products.</title>
        <authorList>
            <person name="Kim T."/>
        </authorList>
    </citation>
    <scope>NUCLEOTIDE SEQUENCE [LARGE SCALE GENOMIC DNA]</scope>
    <source>
        <strain evidence="2">TK-2024</strain>
        <tissue evidence="2">Old leaves</tissue>
    </source>
</reference>
<dbReference type="Gene3D" id="3.90.1720.10">
    <property type="entry name" value="endopeptidase domain like (from Nostoc punctiforme)"/>
    <property type="match status" value="1"/>
</dbReference>
<sequence>MGDYPKPGDHIFADRGTYDHHGIYVGEAEVTDPSSGKTRKLKHAVIHFGGNNSNIKGKASDAPCRKCFNKHGDPGVTLTCLKCFHKGDTFYKYRYDVSFITFNTTRNGSCTTASCDEPDVVIKRAYAFLHNQNFGDYDFFFNNCEHFATACKTGKARCNQGAAGFGVAGAIVYKAARRLLW</sequence>
<dbReference type="InterPro" id="IPR007053">
    <property type="entry name" value="LRAT_dom"/>
</dbReference>
<dbReference type="PROSITE" id="PS51934">
    <property type="entry name" value="LRAT"/>
    <property type="match status" value="1"/>
</dbReference>
<evidence type="ECO:0000313" key="2">
    <source>
        <dbReference type="EMBL" id="KAK8545461.1"/>
    </source>
</evidence>
<dbReference type="EMBL" id="JBBPBM010000023">
    <property type="protein sequence ID" value="KAK8545461.1"/>
    <property type="molecule type" value="Genomic_DNA"/>
</dbReference>
<dbReference type="Pfam" id="PF04970">
    <property type="entry name" value="LRAT"/>
    <property type="match status" value="1"/>
</dbReference>
<dbReference type="PANTHER" id="PTHR46137">
    <property type="entry name" value="OS05G0310600 PROTEIN"/>
    <property type="match status" value="1"/>
</dbReference>
<comment type="caution">
    <text evidence="2">The sequence shown here is derived from an EMBL/GenBank/DDBJ whole genome shotgun (WGS) entry which is preliminary data.</text>
</comment>
<dbReference type="PANTHER" id="PTHR46137:SF10">
    <property type="entry name" value="LRAT DOMAIN-CONTAINING PROTEIN"/>
    <property type="match status" value="1"/>
</dbReference>
<name>A0ABR2DSS2_9ROSI</name>
<keyword evidence="3" id="KW-1185">Reference proteome</keyword>
<organism evidence="2 3">
    <name type="scientific">Hibiscus sabdariffa</name>
    <name type="common">roselle</name>
    <dbReference type="NCBI Taxonomy" id="183260"/>
    <lineage>
        <taxon>Eukaryota</taxon>
        <taxon>Viridiplantae</taxon>
        <taxon>Streptophyta</taxon>
        <taxon>Embryophyta</taxon>
        <taxon>Tracheophyta</taxon>
        <taxon>Spermatophyta</taxon>
        <taxon>Magnoliopsida</taxon>
        <taxon>eudicotyledons</taxon>
        <taxon>Gunneridae</taxon>
        <taxon>Pentapetalae</taxon>
        <taxon>rosids</taxon>
        <taxon>malvids</taxon>
        <taxon>Malvales</taxon>
        <taxon>Malvaceae</taxon>
        <taxon>Malvoideae</taxon>
        <taxon>Hibiscus</taxon>
    </lineage>
</organism>
<gene>
    <name evidence="2" type="ORF">V6N12_026295</name>
</gene>
<feature type="domain" description="LRAT" evidence="1">
    <location>
        <begin position="10"/>
        <end position="160"/>
    </location>
</feature>
<protein>
    <recommendedName>
        <fullName evidence="1">LRAT domain-containing protein</fullName>
    </recommendedName>
</protein>
<dbReference type="Proteomes" id="UP001472677">
    <property type="component" value="Unassembled WGS sequence"/>
</dbReference>
<proteinExistence type="predicted"/>
<evidence type="ECO:0000313" key="3">
    <source>
        <dbReference type="Proteomes" id="UP001472677"/>
    </source>
</evidence>